<dbReference type="Proteomes" id="UP000190648">
    <property type="component" value="Unassembled WGS sequence"/>
</dbReference>
<evidence type="ECO:0000256" key="1">
    <source>
        <dbReference type="SAM" id="MobiDB-lite"/>
    </source>
</evidence>
<keyword evidence="3" id="KW-1185">Reference proteome</keyword>
<dbReference type="AlphaFoldDB" id="A0A1V4KKN7"/>
<dbReference type="EMBL" id="LSYS01002950">
    <property type="protein sequence ID" value="OPJ85006.1"/>
    <property type="molecule type" value="Genomic_DNA"/>
</dbReference>
<accession>A0A1V4KKN7</accession>
<name>A0A1V4KKN7_PATFA</name>
<evidence type="ECO:0000313" key="2">
    <source>
        <dbReference type="EMBL" id="OPJ85006.1"/>
    </source>
</evidence>
<organism evidence="2 3">
    <name type="scientific">Patagioenas fasciata monilis</name>
    <dbReference type="NCBI Taxonomy" id="372326"/>
    <lineage>
        <taxon>Eukaryota</taxon>
        <taxon>Metazoa</taxon>
        <taxon>Chordata</taxon>
        <taxon>Craniata</taxon>
        <taxon>Vertebrata</taxon>
        <taxon>Euteleostomi</taxon>
        <taxon>Archelosauria</taxon>
        <taxon>Archosauria</taxon>
        <taxon>Dinosauria</taxon>
        <taxon>Saurischia</taxon>
        <taxon>Theropoda</taxon>
        <taxon>Coelurosauria</taxon>
        <taxon>Aves</taxon>
        <taxon>Neognathae</taxon>
        <taxon>Neoaves</taxon>
        <taxon>Columbimorphae</taxon>
        <taxon>Columbiformes</taxon>
        <taxon>Columbidae</taxon>
        <taxon>Patagioenas</taxon>
    </lineage>
</organism>
<reference evidence="2 3" key="1">
    <citation type="submission" date="2016-02" db="EMBL/GenBank/DDBJ databases">
        <title>Band-tailed pigeon sequencing and assembly.</title>
        <authorList>
            <person name="Soares A.E."/>
            <person name="Novak B.J."/>
            <person name="Rice E.S."/>
            <person name="O'Connell B."/>
            <person name="Chang D."/>
            <person name="Weber S."/>
            <person name="Shapiro B."/>
        </authorList>
    </citation>
    <scope>NUCLEOTIDE SEQUENCE [LARGE SCALE GENOMIC DNA]</scope>
    <source>
        <strain evidence="2">BTP2013</strain>
        <tissue evidence="2">Blood</tissue>
    </source>
</reference>
<sequence>MVTGAGGGTWEPPLAAADPSRGGEGSCEAGTDGSPCQREHSNLPGEGGRGSHSACTALKQEMKRVCY</sequence>
<gene>
    <name evidence="2" type="ORF">AV530_018048</name>
</gene>
<feature type="region of interest" description="Disordered" evidence="1">
    <location>
        <begin position="1"/>
        <end position="54"/>
    </location>
</feature>
<evidence type="ECO:0000313" key="3">
    <source>
        <dbReference type="Proteomes" id="UP000190648"/>
    </source>
</evidence>
<protein>
    <submittedName>
        <fullName evidence="2">Uncharacterized protein</fullName>
    </submittedName>
</protein>
<comment type="caution">
    <text evidence="2">The sequence shown here is derived from an EMBL/GenBank/DDBJ whole genome shotgun (WGS) entry which is preliminary data.</text>
</comment>
<proteinExistence type="predicted"/>